<evidence type="ECO:0000313" key="1">
    <source>
        <dbReference type="EMBL" id="KAG5555805.1"/>
    </source>
</evidence>
<evidence type="ECO:0000313" key="2">
    <source>
        <dbReference type="Proteomes" id="UP000823749"/>
    </source>
</evidence>
<protein>
    <submittedName>
        <fullName evidence="1">Uncharacterized protein</fullName>
    </submittedName>
</protein>
<dbReference type="PANTHER" id="PTHR47555">
    <property type="entry name" value="N-ACETYLGLUCOSAMINYL TRANSFERASE COMPONENT FAMILY PROTEIN / GPI1 FAMILY PROTEIN"/>
    <property type="match status" value="1"/>
</dbReference>
<accession>A0AAV6KT17</accession>
<dbReference type="Proteomes" id="UP000823749">
    <property type="component" value="Chromosome 3"/>
</dbReference>
<dbReference type="EMBL" id="JACTNZ010000003">
    <property type="protein sequence ID" value="KAG5555805.1"/>
    <property type="molecule type" value="Genomic_DNA"/>
</dbReference>
<gene>
    <name evidence="1" type="ORF">RHGRI_006448</name>
</gene>
<dbReference type="PANTHER" id="PTHR47555:SF2">
    <property type="entry name" value="N-ACETYLGLUCOSAMINYL TRANSFERASE COMPONENT FAMILY PROTEIN _ GPI1 FAMILY PROTEIN"/>
    <property type="match status" value="1"/>
</dbReference>
<keyword evidence="2" id="KW-1185">Reference proteome</keyword>
<proteinExistence type="predicted"/>
<reference evidence="1" key="1">
    <citation type="submission" date="2020-08" db="EMBL/GenBank/DDBJ databases">
        <title>Plant Genome Project.</title>
        <authorList>
            <person name="Zhang R.-G."/>
        </authorList>
    </citation>
    <scope>NUCLEOTIDE SEQUENCE</scope>
    <source>
        <strain evidence="1">WSP0</strain>
        <tissue evidence="1">Leaf</tissue>
    </source>
</reference>
<name>A0AAV6KT17_9ERIC</name>
<dbReference type="AlphaFoldDB" id="A0AAV6KT17"/>
<comment type="caution">
    <text evidence="1">The sequence shown here is derived from an EMBL/GenBank/DDBJ whole genome shotgun (WGS) entry which is preliminary data.</text>
</comment>
<organism evidence="1 2">
    <name type="scientific">Rhododendron griersonianum</name>
    <dbReference type="NCBI Taxonomy" id="479676"/>
    <lineage>
        <taxon>Eukaryota</taxon>
        <taxon>Viridiplantae</taxon>
        <taxon>Streptophyta</taxon>
        <taxon>Embryophyta</taxon>
        <taxon>Tracheophyta</taxon>
        <taxon>Spermatophyta</taxon>
        <taxon>Magnoliopsida</taxon>
        <taxon>eudicotyledons</taxon>
        <taxon>Gunneridae</taxon>
        <taxon>Pentapetalae</taxon>
        <taxon>asterids</taxon>
        <taxon>Ericales</taxon>
        <taxon>Ericaceae</taxon>
        <taxon>Ericoideae</taxon>
        <taxon>Rhodoreae</taxon>
        <taxon>Rhododendron</taxon>
    </lineage>
</organism>
<sequence>MNLVSVEENDWIQLLHGSHGQSGRKIKWILKLHHMYVNGQTSSFQPPLMQFFSCIHSHGVPLGSDLKMELAGVLGMVSVDAIQIWFFVDSLFIHFV</sequence>